<dbReference type="GO" id="GO:0046872">
    <property type="term" value="F:metal ion binding"/>
    <property type="evidence" value="ECO:0007669"/>
    <property type="project" value="UniProtKB-KW"/>
</dbReference>
<evidence type="ECO:0000313" key="4">
    <source>
        <dbReference type="Proteomes" id="UP000002534"/>
    </source>
</evidence>
<dbReference type="PANTHER" id="PTHR33542">
    <property type="entry name" value="SIROHYDROCHLORIN FERROCHELATASE, CHLOROPLASTIC"/>
    <property type="match status" value="1"/>
</dbReference>
<protein>
    <submittedName>
        <fullName evidence="3">Sirohydrochlorin cobaltochelatase</fullName>
    </submittedName>
</protein>
<dbReference type="CDD" id="cd03416">
    <property type="entry name" value="CbiX_SirB_N"/>
    <property type="match status" value="1"/>
</dbReference>
<proteinExistence type="predicted"/>
<evidence type="ECO:0000256" key="1">
    <source>
        <dbReference type="ARBA" id="ARBA00022723"/>
    </source>
</evidence>
<dbReference type="STRING" id="338963.Pcar_2740"/>
<name>Q3A0Y2_SYNC1</name>
<keyword evidence="1" id="KW-0479">Metal-binding</keyword>
<dbReference type="AlphaFoldDB" id="Q3A0Y2"/>
<reference evidence="4" key="1">
    <citation type="submission" date="2005-10" db="EMBL/GenBank/DDBJ databases">
        <title>Complete sequence of Pelobacter carbinolicus DSM 2380.</title>
        <authorList>
            <person name="Copeland A."/>
            <person name="Lucas S."/>
            <person name="Lapidus A."/>
            <person name="Barry K."/>
            <person name="Detter J.C."/>
            <person name="Glavina T."/>
            <person name="Hammon N."/>
            <person name="Israni S."/>
            <person name="Pitluck S."/>
            <person name="Chertkov O."/>
            <person name="Schmutz J."/>
            <person name="Larimer F."/>
            <person name="Land M."/>
            <person name="Kyrpides N."/>
            <person name="Ivanova N."/>
            <person name="Richardson P."/>
        </authorList>
    </citation>
    <scope>NUCLEOTIDE SEQUENCE [LARGE SCALE GENOMIC DNA]</scope>
    <source>
        <strain evidence="4">DSM 2380 / NBRC 103641 / GraBd1</strain>
    </source>
</reference>
<accession>Q3A0Y2</accession>
<dbReference type="Pfam" id="PF01903">
    <property type="entry name" value="CbiX"/>
    <property type="match status" value="1"/>
</dbReference>
<dbReference type="KEGG" id="pca:Pcar_2740"/>
<evidence type="ECO:0000313" key="3">
    <source>
        <dbReference type="EMBL" id="ABA89975.2"/>
    </source>
</evidence>
<evidence type="ECO:0000256" key="2">
    <source>
        <dbReference type="ARBA" id="ARBA00023239"/>
    </source>
</evidence>
<keyword evidence="2" id="KW-0456">Lyase</keyword>
<dbReference type="Proteomes" id="UP000002534">
    <property type="component" value="Chromosome"/>
</dbReference>
<dbReference type="PANTHER" id="PTHR33542:SF3">
    <property type="entry name" value="SIROHYDROCHLORIN FERROCHELATASE, CHLOROPLASTIC"/>
    <property type="match status" value="1"/>
</dbReference>
<dbReference type="RefSeq" id="WP_011342519.1">
    <property type="nucleotide sequence ID" value="NC_007498.2"/>
</dbReference>
<organism evidence="3 4">
    <name type="scientific">Syntrophotalea carbinolica (strain DSM 2380 / NBRC 103641 / GraBd1)</name>
    <name type="common">Pelobacter carbinolicus</name>
    <dbReference type="NCBI Taxonomy" id="338963"/>
    <lineage>
        <taxon>Bacteria</taxon>
        <taxon>Pseudomonadati</taxon>
        <taxon>Thermodesulfobacteriota</taxon>
        <taxon>Desulfuromonadia</taxon>
        <taxon>Desulfuromonadales</taxon>
        <taxon>Syntrophotaleaceae</taxon>
        <taxon>Syntrophotalea</taxon>
    </lineage>
</organism>
<dbReference type="Gene3D" id="3.40.50.1400">
    <property type="match status" value="1"/>
</dbReference>
<dbReference type="OrthoDB" id="9797895at2"/>
<dbReference type="eggNOG" id="COG2138">
    <property type="taxonomic scope" value="Bacteria"/>
</dbReference>
<gene>
    <name evidence="3" type="primary">cbiX</name>
    <name evidence="3" type="ordered locus">Pcar_2740</name>
</gene>
<dbReference type="GO" id="GO:0016829">
    <property type="term" value="F:lyase activity"/>
    <property type="evidence" value="ECO:0007669"/>
    <property type="project" value="UniProtKB-KW"/>
</dbReference>
<sequence>MRDKPSLLIVGHGTRHAQTGDMLQVLADRLRQRLDTRVAVAFLAHGAPRVAAAIDSFYTAGVRQLVVIPFFLSAGVHVTVDLPGELEKARHRYPALQIVQTDFFGAHPAIGDVLCKLFSDGLERACRRDFTGEGNGR</sequence>
<dbReference type="EMBL" id="CP000142">
    <property type="protein sequence ID" value="ABA89975.2"/>
    <property type="molecule type" value="Genomic_DNA"/>
</dbReference>
<dbReference type="SUPFAM" id="SSF53800">
    <property type="entry name" value="Chelatase"/>
    <property type="match status" value="1"/>
</dbReference>
<dbReference type="HOGENOM" id="CLU_065901_2_2_7"/>
<keyword evidence="4" id="KW-1185">Reference proteome</keyword>
<reference evidence="3 4" key="2">
    <citation type="journal article" date="2012" name="BMC Genomics">
        <title>The genome of Pelobacter carbinolicus reveals surprising metabolic capabilities and physiological features.</title>
        <authorList>
            <person name="Aklujkar M."/>
            <person name="Haveman S.A."/>
            <person name="Didonato R.Jr."/>
            <person name="Chertkov O."/>
            <person name="Han C.S."/>
            <person name="Land M.L."/>
            <person name="Brown P."/>
            <person name="Lovley D.R."/>
        </authorList>
    </citation>
    <scope>NUCLEOTIDE SEQUENCE [LARGE SCALE GENOMIC DNA]</scope>
    <source>
        <strain evidence="4">DSM 2380 / NBRC 103641 / GraBd1</strain>
    </source>
</reference>
<dbReference type="InterPro" id="IPR002762">
    <property type="entry name" value="CbiX-like"/>
</dbReference>
<dbReference type="InterPro" id="IPR050963">
    <property type="entry name" value="Sirohydro_Cobaltochel/CbiX"/>
</dbReference>